<keyword evidence="3" id="KW-1185">Reference proteome</keyword>
<feature type="compositionally biased region" description="Polar residues" evidence="1">
    <location>
        <begin position="46"/>
        <end position="73"/>
    </location>
</feature>
<name>A0A6L2PIU6_COPFO</name>
<organism evidence="2 3">
    <name type="scientific">Coptotermes formosanus</name>
    <name type="common">Formosan subterranean termite</name>
    <dbReference type="NCBI Taxonomy" id="36987"/>
    <lineage>
        <taxon>Eukaryota</taxon>
        <taxon>Metazoa</taxon>
        <taxon>Ecdysozoa</taxon>
        <taxon>Arthropoda</taxon>
        <taxon>Hexapoda</taxon>
        <taxon>Insecta</taxon>
        <taxon>Pterygota</taxon>
        <taxon>Neoptera</taxon>
        <taxon>Polyneoptera</taxon>
        <taxon>Dictyoptera</taxon>
        <taxon>Blattodea</taxon>
        <taxon>Blattoidea</taxon>
        <taxon>Termitoidae</taxon>
        <taxon>Rhinotermitidae</taxon>
        <taxon>Coptotermes</taxon>
    </lineage>
</organism>
<gene>
    <name evidence="2" type="ORF">Cfor_02722</name>
</gene>
<sequence length="313" mass="34811">MRSGHEGESGSSGLQLPNVTDHDQEEYEGATALDISSASSERDSPDCSTSAHHIYTKVSSTPSSRCDSTLGQNRQKHPRRAAAMKRPATALTIPDASLNDPHGQLRSVRPFSAATATDEADVSDTCVPDPRLDSPSALTSGIVVCGNLTAALKSRRKRQDAWTEQDIPSDLEPRKYIPEASRKLENTSLLFYMSREVKQPRDPIVSVEEGIGVSPEACGEESEKTTSELLEESKSWRKFYAAYRSEKRLLWEEEDEEEKLNEVETETPNVKTEEHNKSSDAVKRLQPKAPPCCPHLFMHQKPRLDVSYDVDRS</sequence>
<proteinExistence type="predicted"/>
<dbReference type="Proteomes" id="UP000502823">
    <property type="component" value="Unassembled WGS sequence"/>
</dbReference>
<accession>A0A6L2PIU6</accession>
<dbReference type="InParanoid" id="A0A6L2PIU6"/>
<evidence type="ECO:0000313" key="2">
    <source>
        <dbReference type="EMBL" id="GFG32326.1"/>
    </source>
</evidence>
<feature type="region of interest" description="Disordered" evidence="1">
    <location>
        <begin position="254"/>
        <end position="286"/>
    </location>
</feature>
<dbReference type="OrthoDB" id="10654124at2759"/>
<reference evidence="3" key="1">
    <citation type="submission" date="2020-01" db="EMBL/GenBank/DDBJ databases">
        <title>Draft genome sequence of the Termite Coptotermes fromosanus.</title>
        <authorList>
            <person name="Itakura S."/>
            <person name="Yosikawa Y."/>
            <person name="Umezawa K."/>
        </authorList>
    </citation>
    <scope>NUCLEOTIDE SEQUENCE [LARGE SCALE GENOMIC DNA]</scope>
</reference>
<feature type="region of interest" description="Disordered" evidence="1">
    <location>
        <begin position="1"/>
        <end position="105"/>
    </location>
</feature>
<feature type="compositionally biased region" description="Basic and acidic residues" evidence="1">
    <location>
        <begin position="271"/>
        <end position="283"/>
    </location>
</feature>
<protein>
    <submittedName>
        <fullName evidence="2">Uncharacterized protein</fullName>
    </submittedName>
</protein>
<dbReference type="AlphaFoldDB" id="A0A6L2PIU6"/>
<feature type="compositionally biased region" description="Basic residues" evidence="1">
    <location>
        <begin position="74"/>
        <end position="83"/>
    </location>
</feature>
<evidence type="ECO:0000256" key="1">
    <source>
        <dbReference type="SAM" id="MobiDB-lite"/>
    </source>
</evidence>
<dbReference type="EMBL" id="BLKM01000358">
    <property type="protein sequence ID" value="GFG32326.1"/>
    <property type="molecule type" value="Genomic_DNA"/>
</dbReference>
<evidence type="ECO:0000313" key="3">
    <source>
        <dbReference type="Proteomes" id="UP000502823"/>
    </source>
</evidence>
<comment type="caution">
    <text evidence="2">The sequence shown here is derived from an EMBL/GenBank/DDBJ whole genome shotgun (WGS) entry which is preliminary data.</text>
</comment>
<feature type="compositionally biased region" description="Acidic residues" evidence="1">
    <location>
        <begin position="254"/>
        <end position="265"/>
    </location>
</feature>